<dbReference type="EMBL" id="JBBKXZ010000003">
    <property type="protein sequence ID" value="MFD3394971.1"/>
    <property type="molecule type" value="Genomic_DNA"/>
</dbReference>
<organism evidence="1 2">
    <name type="scientific">Aquirufa avitistagni</name>
    <dbReference type="NCBI Taxonomy" id="3104728"/>
    <lineage>
        <taxon>Bacteria</taxon>
        <taxon>Pseudomonadati</taxon>
        <taxon>Bacteroidota</taxon>
        <taxon>Cytophagia</taxon>
        <taxon>Cytophagales</taxon>
        <taxon>Flectobacillaceae</taxon>
        <taxon>Aquirufa</taxon>
    </lineage>
</organism>
<keyword evidence="2" id="KW-1185">Reference proteome</keyword>
<reference evidence="1 2" key="1">
    <citation type="submission" date="2024-03" db="EMBL/GenBank/DDBJ databases">
        <title>Aquirufa genome sequencing.</title>
        <authorList>
            <person name="Pitt A."/>
            <person name="Hahn M.W."/>
        </authorList>
    </citation>
    <scope>NUCLEOTIDE SEQUENCE [LARGE SCALE GENOMIC DNA]</scope>
    <source>
        <strain evidence="1 2">OSTEICH-129V</strain>
    </source>
</reference>
<sequence>MKDKNKITWEHVEAQWRGQMAQQEEPAPAFNWDRLDATNSRPIIPLWRRVAQSPWAWAAVLGLSIGLNWQNVETAQTVLPTVAVTQKQIEEPSEQLVSKQDAPKVRAQTIKPVGIATKPADNSPVAVEEIAVAKAVDLPKAVETKNEEEVILVRIDIDPIEERKAMQVAETVEKPVKRKRNLLGQIFRQVISGEPGGWREIANSNDKLSDGIHLVANTVIRTEQSVKQTLQFQ</sequence>
<dbReference type="Proteomes" id="UP001598138">
    <property type="component" value="Unassembled WGS sequence"/>
</dbReference>
<evidence type="ECO:0000313" key="1">
    <source>
        <dbReference type="EMBL" id="MFD3394971.1"/>
    </source>
</evidence>
<name>A0ABW6DDJ7_9BACT</name>
<evidence type="ECO:0008006" key="3">
    <source>
        <dbReference type="Google" id="ProtNLM"/>
    </source>
</evidence>
<gene>
    <name evidence="1" type="ORF">U0R10_10070</name>
</gene>
<dbReference type="RefSeq" id="WP_377983842.1">
    <property type="nucleotide sequence ID" value="NZ_JBBKXZ010000003.1"/>
</dbReference>
<evidence type="ECO:0000313" key="2">
    <source>
        <dbReference type="Proteomes" id="UP001598138"/>
    </source>
</evidence>
<accession>A0ABW6DDJ7</accession>
<proteinExistence type="predicted"/>
<protein>
    <recommendedName>
        <fullName evidence="3">Energy transducer TonB</fullName>
    </recommendedName>
</protein>
<comment type="caution">
    <text evidence="1">The sequence shown here is derived from an EMBL/GenBank/DDBJ whole genome shotgun (WGS) entry which is preliminary data.</text>
</comment>